<dbReference type="EMBL" id="SWAD01000005">
    <property type="protein sequence ID" value="TMQ78565.1"/>
    <property type="molecule type" value="Genomic_DNA"/>
</dbReference>
<keyword evidence="1" id="KW-0812">Transmembrane</keyword>
<keyword evidence="1" id="KW-0472">Membrane</keyword>
<evidence type="ECO:0000313" key="2">
    <source>
        <dbReference type="EMBL" id="TMQ78565.1"/>
    </source>
</evidence>
<gene>
    <name evidence="2" type="ORF">ACCUM_1105</name>
</gene>
<dbReference type="AlphaFoldDB" id="A0A5S4ET05"/>
<feature type="transmembrane region" description="Helical" evidence="1">
    <location>
        <begin position="144"/>
        <end position="167"/>
    </location>
</feature>
<evidence type="ECO:0000256" key="1">
    <source>
        <dbReference type="SAM" id="Phobius"/>
    </source>
</evidence>
<feature type="transmembrane region" description="Helical" evidence="1">
    <location>
        <begin position="48"/>
        <end position="68"/>
    </location>
</feature>
<dbReference type="InterPro" id="IPR010898">
    <property type="entry name" value="Hpre_diP_synth_I"/>
</dbReference>
<dbReference type="Proteomes" id="UP000306324">
    <property type="component" value="Unassembled WGS sequence"/>
</dbReference>
<name>A0A5S4ET05_9PROT</name>
<feature type="transmembrane region" description="Helical" evidence="1">
    <location>
        <begin position="118"/>
        <end position="138"/>
    </location>
</feature>
<sequence length="183" mass="19561">MIPDRQRLVTLHTTPEDHRIARLATAAIGLSLIDAAIPMPLPGVKPGLANIVTLIVLARYGWAAAAWVSGLRIFAGSLLLGYFLSPGFFMSLSGALCSLLTLAIAVRLPQRCFGPVSWSILAAFAHISGQLLLARLWLVPHNGLFLLVPFFAVAALAFGIINGLIAARLLEELPAQQPEIDHA</sequence>
<dbReference type="Pfam" id="PF07456">
    <property type="entry name" value="Hpre_diP_synt_I"/>
    <property type="match status" value="1"/>
</dbReference>
<dbReference type="Gene3D" id="1.10.1760.20">
    <property type="match status" value="1"/>
</dbReference>
<keyword evidence="1" id="KW-1133">Transmembrane helix</keyword>
<keyword evidence="3" id="KW-1185">Reference proteome</keyword>
<organism evidence="2 3">
    <name type="scientific">Candidatus Accumulibacter phosphatis</name>
    <dbReference type="NCBI Taxonomy" id="327160"/>
    <lineage>
        <taxon>Bacteria</taxon>
        <taxon>Pseudomonadati</taxon>
        <taxon>Pseudomonadota</taxon>
        <taxon>Betaproteobacteria</taxon>
        <taxon>Candidatus Accumulibacter</taxon>
    </lineage>
</organism>
<evidence type="ECO:0000313" key="3">
    <source>
        <dbReference type="Proteomes" id="UP000306324"/>
    </source>
</evidence>
<feature type="transmembrane region" description="Helical" evidence="1">
    <location>
        <begin position="88"/>
        <end position="106"/>
    </location>
</feature>
<feature type="transmembrane region" description="Helical" evidence="1">
    <location>
        <begin position="20"/>
        <end position="41"/>
    </location>
</feature>
<dbReference type="PIRSF" id="PIRSF027391">
    <property type="entry name" value="Hpre_diP_synt_I"/>
    <property type="match status" value="1"/>
</dbReference>
<dbReference type="InterPro" id="IPR014535">
    <property type="entry name" value="Hpre_diP_synt_I"/>
</dbReference>
<reference evidence="2 3" key="1">
    <citation type="submission" date="2019-04" db="EMBL/GenBank/DDBJ databases">
        <title>A novel phosphate-accumulating bacterium identified in bioreactor for phosphate removal from wastewater.</title>
        <authorList>
            <person name="Kotlyarov R.Y."/>
            <person name="Beletsky A.V."/>
            <person name="Kallistova A.Y."/>
            <person name="Dorofeev A.G."/>
            <person name="Nikolaev Y.Y."/>
            <person name="Pimenov N.V."/>
            <person name="Ravin N.V."/>
            <person name="Mardanov A.V."/>
        </authorList>
    </citation>
    <scope>NUCLEOTIDE SEQUENCE [LARGE SCALE GENOMIC DNA]</scope>
    <source>
        <strain evidence="2 3">Bin19</strain>
    </source>
</reference>
<protein>
    <submittedName>
        <fullName evidence="2">Heptaprenyl diphosphate synthase component I</fullName>
    </submittedName>
</protein>
<proteinExistence type="predicted"/>
<accession>A0A5S4ET05</accession>
<comment type="caution">
    <text evidence="2">The sequence shown here is derived from an EMBL/GenBank/DDBJ whole genome shotgun (WGS) entry which is preliminary data.</text>
</comment>